<dbReference type="InterPro" id="IPR012334">
    <property type="entry name" value="Pectin_lyas_fold"/>
</dbReference>
<evidence type="ECO:0008006" key="13">
    <source>
        <dbReference type="Google" id="ProtNLM"/>
    </source>
</evidence>
<dbReference type="SUPFAM" id="SSF51126">
    <property type="entry name" value="Pectin lyase-like"/>
    <property type="match status" value="1"/>
</dbReference>
<dbReference type="EMBL" id="JAYMYS010000007">
    <property type="protein sequence ID" value="KAK7386219.1"/>
    <property type="molecule type" value="Genomic_DNA"/>
</dbReference>
<keyword evidence="6 9" id="KW-0326">Glycosidase</keyword>
<evidence type="ECO:0000313" key="11">
    <source>
        <dbReference type="EMBL" id="KAK7386219.1"/>
    </source>
</evidence>
<evidence type="ECO:0000256" key="10">
    <source>
        <dbReference type="SAM" id="SignalP"/>
    </source>
</evidence>
<keyword evidence="7" id="KW-0961">Cell wall biogenesis/degradation</keyword>
<feature type="active site" evidence="8">
    <location>
        <position position="239"/>
    </location>
</feature>
<evidence type="ECO:0000256" key="8">
    <source>
        <dbReference type="PROSITE-ProRule" id="PRU10052"/>
    </source>
</evidence>
<keyword evidence="5 9" id="KW-0378">Hydrolase</keyword>
<evidence type="ECO:0000256" key="1">
    <source>
        <dbReference type="ARBA" id="ARBA00004191"/>
    </source>
</evidence>
<dbReference type="GO" id="GO:0004650">
    <property type="term" value="F:polygalacturonase activity"/>
    <property type="evidence" value="ECO:0007669"/>
    <property type="project" value="InterPro"/>
</dbReference>
<feature type="chain" id="PRO_5042942976" description="Polygalacturonase" evidence="10">
    <location>
        <begin position="20"/>
        <end position="386"/>
    </location>
</feature>
<accession>A0AAN9XAI8</accession>
<protein>
    <recommendedName>
        <fullName evidence="13">Polygalacturonase</fullName>
    </recommendedName>
</protein>
<dbReference type="Gene3D" id="2.160.20.10">
    <property type="entry name" value="Single-stranded right-handed beta-helix, Pectin lyase-like"/>
    <property type="match status" value="1"/>
</dbReference>
<dbReference type="PANTHER" id="PTHR31375">
    <property type="match status" value="1"/>
</dbReference>
<dbReference type="AlphaFoldDB" id="A0AAN9XAI8"/>
<evidence type="ECO:0000313" key="12">
    <source>
        <dbReference type="Proteomes" id="UP001386955"/>
    </source>
</evidence>
<dbReference type="PROSITE" id="PS00502">
    <property type="entry name" value="POLYGALACTURONASE"/>
    <property type="match status" value="1"/>
</dbReference>
<comment type="subcellular location">
    <subcellularLocation>
        <location evidence="1">Secreted</location>
        <location evidence="1">Cell wall</location>
    </subcellularLocation>
</comment>
<reference evidence="11 12" key="1">
    <citation type="submission" date="2024-01" db="EMBL/GenBank/DDBJ databases">
        <title>The genomes of 5 underutilized Papilionoideae crops provide insights into root nodulation and disease resistanc.</title>
        <authorList>
            <person name="Jiang F."/>
        </authorList>
    </citation>
    <scope>NUCLEOTIDE SEQUENCE [LARGE SCALE GENOMIC DNA]</scope>
    <source>
        <strain evidence="11">DUOXIRENSHENG_FW03</strain>
        <tissue evidence="11">Leaves</tissue>
    </source>
</reference>
<keyword evidence="3" id="KW-0134">Cell wall</keyword>
<dbReference type="Pfam" id="PF00295">
    <property type="entry name" value="Glyco_hydro_28"/>
    <property type="match status" value="1"/>
</dbReference>
<keyword evidence="10" id="KW-0732">Signal</keyword>
<evidence type="ECO:0000256" key="6">
    <source>
        <dbReference type="ARBA" id="ARBA00023295"/>
    </source>
</evidence>
<dbReference type="GO" id="GO:0005975">
    <property type="term" value="P:carbohydrate metabolic process"/>
    <property type="evidence" value="ECO:0007669"/>
    <property type="project" value="InterPro"/>
</dbReference>
<dbReference type="InterPro" id="IPR000743">
    <property type="entry name" value="Glyco_hydro_28"/>
</dbReference>
<evidence type="ECO:0000256" key="7">
    <source>
        <dbReference type="ARBA" id="ARBA00023316"/>
    </source>
</evidence>
<organism evidence="11 12">
    <name type="scientific">Psophocarpus tetragonolobus</name>
    <name type="common">Winged bean</name>
    <name type="synonym">Dolichos tetragonolobus</name>
    <dbReference type="NCBI Taxonomy" id="3891"/>
    <lineage>
        <taxon>Eukaryota</taxon>
        <taxon>Viridiplantae</taxon>
        <taxon>Streptophyta</taxon>
        <taxon>Embryophyta</taxon>
        <taxon>Tracheophyta</taxon>
        <taxon>Spermatophyta</taxon>
        <taxon>Magnoliopsida</taxon>
        <taxon>eudicotyledons</taxon>
        <taxon>Gunneridae</taxon>
        <taxon>Pentapetalae</taxon>
        <taxon>rosids</taxon>
        <taxon>fabids</taxon>
        <taxon>Fabales</taxon>
        <taxon>Fabaceae</taxon>
        <taxon>Papilionoideae</taxon>
        <taxon>50 kb inversion clade</taxon>
        <taxon>NPAAA clade</taxon>
        <taxon>indigoferoid/millettioid clade</taxon>
        <taxon>Phaseoleae</taxon>
        <taxon>Psophocarpus</taxon>
    </lineage>
</organism>
<comment type="caution">
    <text evidence="11">The sequence shown here is derived from an EMBL/GenBank/DDBJ whole genome shotgun (WGS) entry which is preliminary data.</text>
</comment>
<comment type="similarity">
    <text evidence="2 9">Belongs to the glycosyl hydrolase 28 family.</text>
</comment>
<keyword evidence="4" id="KW-0964">Secreted</keyword>
<dbReference type="GO" id="GO:0071555">
    <property type="term" value="P:cell wall organization"/>
    <property type="evidence" value="ECO:0007669"/>
    <property type="project" value="UniProtKB-KW"/>
</dbReference>
<proteinExistence type="inferred from homology"/>
<feature type="signal peptide" evidence="10">
    <location>
        <begin position="1"/>
        <end position="19"/>
    </location>
</feature>
<evidence type="ECO:0000256" key="9">
    <source>
        <dbReference type="RuleBase" id="RU361169"/>
    </source>
</evidence>
<evidence type="ECO:0000256" key="5">
    <source>
        <dbReference type="ARBA" id="ARBA00022801"/>
    </source>
</evidence>
<dbReference type="SMART" id="SM00710">
    <property type="entry name" value="PbH1"/>
    <property type="match status" value="6"/>
</dbReference>
<dbReference type="Proteomes" id="UP001386955">
    <property type="component" value="Unassembled WGS sequence"/>
</dbReference>
<evidence type="ECO:0000256" key="3">
    <source>
        <dbReference type="ARBA" id="ARBA00022512"/>
    </source>
</evidence>
<sequence>MQSLITCVLVIAFILPCFCYESNFRTNSAYSVIDYGAKGDGKTDDSQAFVKAFQSACKAQGTASLVIPSNHVFFVSPLTLKGPCSSSLQIQLQGKIVAPSKSAFGQYRYTWILITNINGLTVNGNGVLDGSGSTWWPCKNCQRPSVISFNSCNQLTVSYLNIVNSPRGHLSISNCQGAHFSYISITAPGSSPNTDGIDISDSKNIFITYSKIASGDDCIAVGGGCSYINISGIDCGPGHGISIGSLGKHYDTVSDVHIQNCNFTGTTNGARIKTFSDGSGYAKRITFEKITLSQARNPIIINNFYNGQDAIQNGVQVRDVTFREFKGTCTDDYAIDLNCGPTGCVDIVLDQNNIVSSEPGKKVLCSCNNAHGKATNNVPDCSCLKP</sequence>
<evidence type="ECO:0000256" key="2">
    <source>
        <dbReference type="ARBA" id="ARBA00008834"/>
    </source>
</evidence>
<keyword evidence="12" id="KW-1185">Reference proteome</keyword>
<name>A0AAN9XAI8_PSOTE</name>
<evidence type="ECO:0000256" key="4">
    <source>
        <dbReference type="ARBA" id="ARBA00022525"/>
    </source>
</evidence>
<dbReference type="InterPro" id="IPR011050">
    <property type="entry name" value="Pectin_lyase_fold/virulence"/>
</dbReference>
<dbReference type="InterPro" id="IPR006626">
    <property type="entry name" value="PbH1"/>
</dbReference>
<gene>
    <name evidence="11" type="ORF">VNO78_26279</name>
</gene>